<organism evidence="3">
    <name type="scientific">Chlorobium phaeobacteroides (strain BS1)</name>
    <dbReference type="NCBI Taxonomy" id="331678"/>
    <lineage>
        <taxon>Bacteria</taxon>
        <taxon>Pseudomonadati</taxon>
        <taxon>Chlorobiota</taxon>
        <taxon>Chlorobiia</taxon>
        <taxon>Chlorobiales</taxon>
        <taxon>Chlorobiaceae</taxon>
        <taxon>Chlorobium/Pelodictyon group</taxon>
        <taxon>Chlorobium</taxon>
    </lineage>
</organism>
<dbReference type="EMBL" id="CP001101">
    <property type="protein sequence ID" value="ACE03742.1"/>
    <property type="molecule type" value="Genomic_DNA"/>
</dbReference>
<dbReference type="PANTHER" id="PTHR34060">
    <property type="entry name" value="POLYKETIDE CYCLASE / DEHYDRASE AND LIPID TRANSPORT PROTEIN"/>
    <property type="match status" value="1"/>
</dbReference>
<reference evidence="3" key="1">
    <citation type="submission" date="2008-06" db="EMBL/GenBank/DDBJ databases">
        <title>Complete sequence of Chlorobium phaeobacteroides BS1.</title>
        <authorList>
            <consortium name="US DOE Joint Genome Institute"/>
            <person name="Lucas S."/>
            <person name="Copeland A."/>
            <person name="Lapidus A."/>
            <person name="Glavina del Rio T."/>
            <person name="Dalin E."/>
            <person name="Tice H."/>
            <person name="Bruce D."/>
            <person name="Goodwin L."/>
            <person name="Pitluck S."/>
            <person name="Schmutz J."/>
            <person name="Larimer F."/>
            <person name="Land M."/>
            <person name="Hauser L."/>
            <person name="Kyrpides N."/>
            <person name="Ovchinnikova G."/>
            <person name="Li T."/>
            <person name="Liu Z."/>
            <person name="Zhao F."/>
            <person name="Overmann J."/>
            <person name="Bryant D.A."/>
            <person name="Richardson P."/>
        </authorList>
    </citation>
    <scope>NUCLEOTIDE SEQUENCE [LARGE SCALE GENOMIC DNA]</scope>
    <source>
        <strain evidence="3">BS1</strain>
    </source>
</reference>
<dbReference type="CDD" id="cd08866">
    <property type="entry name" value="SRPBCC_11"/>
    <property type="match status" value="1"/>
</dbReference>
<proteinExistence type="inferred from homology"/>
<sequence length="175" mass="20203">MPEYNRMLDGEILIDLTYQPDDIIGVTGKIFIDARPEEVWNTLTNYDNLSKTLPKVLESHLIENENGHIILEQTGRTGILIFEKTVRFRLKIQEEYLHRVTFEQISGDFHVYSGQWLLETLPDQRGTFLQYHALIKPLFFAPPILVSFVQRQDLPGILSAHKQQAESAALNRNTP</sequence>
<dbReference type="HOGENOM" id="CLU_083749_1_0_10"/>
<evidence type="ECO:0000256" key="1">
    <source>
        <dbReference type="ARBA" id="ARBA00008918"/>
    </source>
</evidence>
<protein>
    <submittedName>
        <fullName evidence="3">Cyclase/dehydrase</fullName>
    </submittedName>
</protein>
<dbReference type="AlphaFoldDB" id="B3ENW5"/>
<accession>B3ENW5</accession>
<dbReference type="InterPro" id="IPR023393">
    <property type="entry name" value="START-like_dom_sf"/>
</dbReference>
<dbReference type="STRING" id="331678.Cphamn1_0791"/>
<feature type="domain" description="Coenzyme Q-binding protein COQ10 START" evidence="2">
    <location>
        <begin position="32"/>
        <end position="160"/>
    </location>
</feature>
<dbReference type="OrthoDB" id="597937at2"/>
<dbReference type="Pfam" id="PF03364">
    <property type="entry name" value="Polyketide_cyc"/>
    <property type="match status" value="1"/>
</dbReference>
<dbReference type="Gene3D" id="3.30.530.20">
    <property type="match status" value="1"/>
</dbReference>
<dbReference type="eggNOG" id="COG2867">
    <property type="taxonomic scope" value="Bacteria"/>
</dbReference>
<comment type="similarity">
    <text evidence="1">Belongs to the ribosome association toxin RatA family.</text>
</comment>
<evidence type="ECO:0000313" key="3">
    <source>
        <dbReference type="EMBL" id="ACE03742.1"/>
    </source>
</evidence>
<name>B3ENW5_CHLPB</name>
<dbReference type="PANTHER" id="PTHR34060:SF1">
    <property type="entry name" value="POLYKETIDE CYCLASE _ DEHYDRASE AND LIPID TRANSPORT PROTEIN"/>
    <property type="match status" value="1"/>
</dbReference>
<gene>
    <name evidence="3" type="ordered locus">Cphamn1_0791</name>
</gene>
<evidence type="ECO:0000259" key="2">
    <source>
        <dbReference type="Pfam" id="PF03364"/>
    </source>
</evidence>
<dbReference type="InterPro" id="IPR005031">
    <property type="entry name" value="COQ10_START"/>
</dbReference>
<dbReference type="SUPFAM" id="SSF55961">
    <property type="entry name" value="Bet v1-like"/>
    <property type="match status" value="1"/>
</dbReference>
<dbReference type="KEGG" id="cpb:Cphamn1_0791"/>